<dbReference type="AlphaFoldDB" id="A0A6A6PSB8"/>
<gene>
    <name evidence="2" type="ORF">BDY17DRAFT_311021</name>
</gene>
<evidence type="ECO:0000256" key="1">
    <source>
        <dbReference type="SAM" id="MobiDB-lite"/>
    </source>
</evidence>
<feature type="region of interest" description="Disordered" evidence="1">
    <location>
        <begin position="235"/>
        <end position="259"/>
    </location>
</feature>
<keyword evidence="3" id="KW-1185">Reference proteome</keyword>
<sequence>MAPLSTAMDALPPPSPSHLRHVHALFLRCEYRRCITACRQLIQSSRTDGPAKSLQHTFLQCHLALAHDELARAIHDCSTTKLPAIHQAELLYQDALRSFPTPADSMSVPTPQRDIDPFYESARHFTRNDHANTHFTQHVSRLPPYKPAFPNPTHLRKDSVTASKTPTTAGPSPISPTASDIAEDYDDDDDFNDRDDDDDLESNTSQDQIETPLGTIFLGPTKLPRDYSSISLLPLIRPQSQQHQKHQQPRTSRGLMRPIRTGEPPQQYYCPPRLPYSGHHQQLATSKLPRLDTKLASPTARKQLLTASEQASPVDEYSPVSPMGSEDGVASNASGVSPIEPRTPIESASSRFFNPFSSQPPLKHQRPHTTHLEAMQTQLHRHLALLEEAKQRAISTQATRTSSSTSSTLLPINESASTLAQPHAFWPADTAQAVDKQTRILEGRQRGWKRKRFDAERYRHLAEEVLAEL</sequence>
<proteinExistence type="predicted"/>
<feature type="region of interest" description="Disordered" evidence="1">
    <location>
        <begin position="134"/>
        <end position="220"/>
    </location>
</feature>
<accession>A0A6A6PSB8</accession>
<protein>
    <submittedName>
        <fullName evidence="2">Uncharacterized protein</fullName>
    </submittedName>
</protein>
<evidence type="ECO:0000313" key="2">
    <source>
        <dbReference type="EMBL" id="KAF2482564.1"/>
    </source>
</evidence>
<organism evidence="2 3">
    <name type="scientific">Neohortaea acidophila</name>
    <dbReference type="NCBI Taxonomy" id="245834"/>
    <lineage>
        <taxon>Eukaryota</taxon>
        <taxon>Fungi</taxon>
        <taxon>Dikarya</taxon>
        <taxon>Ascomycota</taxon>
        <taxon>Pezizomycotina</taxon>
        <taxon>Dothideomycetes</taxon>
        <taxon>Dothideomycetidae</taxon>
        <taxon>Mycosphaerellales</taxon>
        <taxon>Teratosphaeriaceae</taxon>
        <taxon>Neohortaea</taxon>
    </lineage>
</organism>
<dbReference type="OrthoDB" id="3641178at2759"/>
<dbReference type="Proteomes" id="UP000799767">
    <property type="component" value="Unassembled WGS sequence"/>
</dbReference>
<dbReference type="EMBL" id="MU001636">
    <property type="protein sequence ID" value="KAF2482564.1"/>
    <property type="molecule type" value="Genomic_DNA"/>
</dbReference>
<feature type="region of interest" description="Disordered" evidence="1">
    <location>
        <begin position="305"/>
        <end position="353"/>
    </location>
</feature>
<evidence type="ECO:0000313" key="3">
    <source>
        <dbReference type="Proteomes" id="UP000799767"/>
    </source>
</evidence>
<dbReference type="GeneID" id="54476494"/>
<reference evidence="2" key="1">
    <citation type="journal article" date="2020" name="Stud. Mycol.">
        <title>101 Dothideomycetes genomes: a test case for predicting lifestyles and emergence of pathogens.</title>
        <authorList>
            <person name="Haridas S."/>
            <person name="Albert R."/>
            <person name="Binder M."/>
            <person name="Bloem J."/>
            <person name="Labutti K."/>
            <person name="Salamov A."/>
            <person name="Andreopoulos B."/>
            <person name="Baker S."/>
            <person name="Barry K."/>
            <person name="Bills G."/>
            <person name="Bluhm B."/>
            <person name="Cannon C."/>
            <person name="Castanera R."/>
            <person name="Culley D."/>
            <person name="Daum C."/>
            <person name="Ezra D."/>
            <person name="Gonzalez J."/>
            <person name="Henrissat B."/>
            <person name="Kuo A."/>
            <person name="Liang C."/>
            <person name="Lipzen A."/>
            <person name="Lutzoni F."/>
            <person name="Magnuson J."/>
            <person name="Mondo S."/>
            <person name="Nolan M."/>
            <person name="Ohm R."/>
            <person name="Pangilinan J."/>
            <person name="Park H.-J."/>
            <person name="Ramirez L."/>
            <person name="Alfaro M."/>
            <person name="Sun H."/>
            <person name="Tritt A."/>
            <person name="Yoshinaga Y."/>
            <person name="Zwiers L.-H."/>
            <person name="Turgeon B."/>
            <person name="Goodwin S."/>
            <person name="Spatafora J."/>
            <person name="Crous P."/>
            <person name="Grigoriev I."/>
        </authorList>
    </citation>
    <scope>NUCLEOTIDE SEQUENCE</scope>
    <source>
        <strain evidence="2">CBS 113389</strain>
    </source>
</reference>
<feature type="compositionally biased region" description="Acidic residues" evidence="1">
    <location>
        <begin position="181"/>
        <end position="201"/>
    </location>
</feature>
<name>A0A6A6PSB8_9PEZI</name>
<feature type="compositionally biased region" description="Polar residues" evidence="1">
    <location>
        <begin position="160"/>
        <end position="178"/>
    </location>
</feature>
<dbReference type="RefSeq" id="XP_033589134.1">
    <property type="nucleotide sequence ID" value="XM_033735492.1"/>
</dbReference>